<dbReference type="GO" id="GO:0043565">
    <property type="term" value="F:sequence-specific DNA binding"/>
    <property type="evidence" value="ECO:0007669"/>
    <property type="project" value="InterPro"/>
</dbReference>
<evidence type="ECO:0000256" key="4">
    <source>
        <dbReference type="ARBA" id="ARBA00037345"/>
    </source>
</evidence>
<dbReference type="SUPFAM" id="SSF51215">
    <property type="entry name" value="Regulatory protein AraC"/>
    <property type="match status" value="1"/>
</dbReference>
<dbReference type="InterPro" id="IPR037923">
    <property type="entry name" value="HTH-like"/>
</dbReference>
<evidence type="ECO:0000256" key="2">
    <source>
        <dbReference type="ARBA" id="ARBA00023125"/>
    </source>
</evidence>
<dbReference type="InterPro" id="IPR003313">
    <property type="entry name" value="AraC-bd"/>
</dbReference>
<dbReference type="RefSeq" id="WP_075801713.1">
    <property type="nucleotide sequence ID" value="NZ_MKZO01000006.1"/>
</dbReference>
<evidence type="ECO:0000313" key="6">
    <source>
        <dbReference type="EMBL" id="OLS64343.1"/>
    </source>
</evidence>
<dbReference type="PROSITE" id="PS01124">
    <property type="entry name" value="HTH_ARAC_FAMILY_2"/>
    <property type="match status" value="1"/>
</dbReference>
<evidence type="ECO:0000313" key="7">
    <source>
        <dbReference type="Proteomes" id="UP000186736"/>
    </source>
</evidence>
<dbReference type="InterPro" id="IPR050204">
    <property type="entry name" value="AraC_XylS_family_regulators"/>
</dbReference>
<comment type="function">
    <text evidence="4">Regulatory protein of the TOL plasmid xyl operons. XylS activates the xylXYZLTEGFJQKIH operon required for the degradation of toluene, m-xylene and p-xylene.</text>
</comment>
<dbReference type="SUPFAM" id="SSF46689">
    <property type="entry name" value="Homeodomain-like"/>
    <property type="match status" value="2"/>
</dbReference>
<dbReference type="InterPro" id="IPR009057">
    <property type="entry name" value="Homeodomain-like_sf"/>
</dbReference>
<evidence type="ECO:0000256" key="3">
    <source>
        <dbReference type="ARBA" id="ARBA00023163"/>
    </source>
</evidence>
<dbReference type="Gene3D" id="1.10.10.60">
    <property type="entry name" value="Homeodomain-like"/>
    <property type="match status" value="2"/>
</dbReference>
<accession>A0A1Q9RA71</accession>
<dbReference type="Pfam" id="PF12833">
    <property type="entry name" value="HTH_18"/>
    <property type="match status" value="1"/>
</dbReference>
<dbReference type="InterPro" id="IPR018060">
    <property type="entry name" value="HTH_AraC"/>
</dbReference>
<feature type="domain" description="HTH araC/xylS-type" evidence="5">
    <location>
        <begin position="176"/>
        <end position="273"/>
    </location>
</feature>
<comment type="caution">
    <text evidence="6">The sequence shown here is derived from an EMBL/GenBank/DDBJ whole genome shotgun (WGS) entry which is preliminary data.</text>
</comment>
<gene>
    <name evidence="6" type="ORF">PSEMO_06280</name>
</gene>
<dbReference type="AlphaFoldDB" id="A0A1Q9RA71"/>
<keyword evidence="1" id="KW-0805">Transcription regulation</keyword>
<name>A0A1Q9RA71_PSEPU</name>
<reference evidence="6 7" key="1">
    <citation type="submission" date="2016-10" db="EMBL/GenBank/DDBJ databases">
        <title>Genome Sequence of Pseudomonas putida GM4FR.</title>
        <authorList>
            <person name="Poehlein A."/>
            <person name="Wemheuer F."/>
            <person name="Hollensteiner J."/>
            <person name="Wemheuer B."/>
        </authorList>
    </citation>
    <scope>NUCLEOTIDE SEQUENCE [LARGE SCALE GENOMIC DNA]</scope>
    <source>
        <strain evidence="6 7">GM4FR</strain>
    </source>
</reference>
<evidence type="ECO:0000259" key="5">
    <source>
        <dbReference type="PROSITE" id="PS01124"/>
    </source>
</evidence>
<sequence>MTQAPREQTHFWQAPALDNLELLQARYFQQRFAPHVHEGYSIVAIETGAQCFWHRGADHVAPVGSVVLINPEELHTGSRAHENGWSYRGCYPDVAHMTSVLDELELSAGGTPGFSSSVLQDPLVFRALLGLHRCAQQGASALEQQSAWREAALLLMQRHARVRDPRAPGNEPLAVARARELLDARLDCPPSLEELAAAVHLSPFYFARVFRQATGLPPHAWLKQRRLARARTLLRHGYLPFNVAVDLGFSDQAHLNRQFKQAFGVTPGEYRRACADSTPSISVR</sequence>
<keyword evidence="2" id="KW-0238">DNA-binding</keyword>
<dbReference type="PANTHER" id="PTHR46796">
    <property type="entry name" value="HTH-TYPE TRANSCRIPTIONAL ACTIVATOR RHAS-RELATED"/>
    <property type="match status" value="1"/>
</dbReference>
<dbReference type="Pfam" id="PF02311">
    <property type="entry name" value="AraC_binding"/>
    <property type="match status" value="1"/>
</dbReference>
<protein>
    <recommendedName>
        <fullName evidence="5">HTH araC/xylS-type domain-containing protein</fullName>
    </recommendedName>
</protein>
<dbReference type="SMART" id="SM00342">
    <property type="entry name" value="HTH_ARAC"/>
    <property type="match status" value="1"/>
</dbReference>
<keyword evidence="3" id="KW-0804">Transcription</keyword>
<dbReference type="Proteomes" id="UP000186736">
    <property type="component" value="Unassembled WGS sequence"/>
</dbReference>
<dbReference type="PANTHER" id="PTHR46796:SF2">
    <property type="entry name" value="TRANSCRIPTIONAL REGULATORY PROTEIN"/>
    <property type="match status" value="1"/>
</dbReference>
<organism evidence="6 7">
    <name type="scientific">Pseudomonas putida</name>
    <name type="common">Arthrobacter siderocapsulatus</name>
    <dbReference type="NCBI Taxonomy" id="303"/>
    <lineage>
        <taxon>Bacteria</taxon>
        <taxon>Pseudomonadati</taxon>
        <taxon>Pseudomonadota</taxon>
        <taxon>Gammaproteobacteria</taxon>
        <taxon>Pseudomonadales</taxon>
        <taxon>Pseudomonadaceae</taxon>
        <taxon>Pseudomonas</taxon>
    </lineage>
</organism>
<evidence type="ECO:0000256" key="1">
    <source>
        <dbReference type="ARBA" id="ARBA00023015"/>
    </source>
</evidence>
<proteinExistence type="predicted"/>
<dbReference type="EMBL" id="MKZO01000006">
    <property type="protein sequence ID" value="OLS64343.1"/>
    <property type="molecule type" value="Genomic_DNA"/>
</dbReference>
<dbReference type="GO" id="GO:0003700">
    <property type="term" value="F:DNA-binding transcription factor activity"/>
    <property type="evidence" value="ECO:0007669"/>
    <property type="project" value="InterPro"/>
</dbReference>
<dbReference type="OrthoDB" id="9809338at2"/>